<name>A0ABM7R6R7_9BACT</name>
<evidence type="ECO:0000256" key="1">
    <source>
        <dbReference type="SAM" id="MobiDB-lite"/>
    </source>
</evidence>
<dbReference type="InterPro" id="IPR011429">
    <property type="entry name" value="Cyt_c_Planctomycete-type"/>
</dbReference>
<dbReference type="SUPFAM" id="SSF46626">
    <property type="entry name" value="Cytochrome c"/>
    <property type="match status" value="1"/>
</dbReference>
<dbReference type="PANTHER" id="PTHR35889:SF3">
    <property type="entry name" value="F-BOX DOMAIN-CONTAINING PROTEIN"/>
    <property type="match status" value="1"/>
</dbReference>
<dbReference type="SUPFAM" id="SSF49899">
    <property type="entry name" value="Concanavalin A-like lectins/glucanases"/>
    <property type="match status" value="1"/>
</dbReference>
<dbReference type="EMBL" id="AP024702">
    <property type="protein sequence ID" value="BCX46256.1"/>
    <property type="molecule type" value="Genomic_DNA"/>
</dbReference>
<sequence>MRFAPSSAAWVLASALAGGATLEFNRDVRPILSKNCFHCHGQDPAHRDSGLRLDTEEGLHGNGESGDPVIVPGDPEKSLLWKRITSKDPEVVMPPPDSHRSLTGPQIETLRQWIVEGASYQKHWAFVSPTKKPLPKTDYPAAEPWDAWVHAKLATQDLTPSPPASPARWLRRASFDLTGLAPTPEETAAFEEQVTAKGEAAYETAVDRLLSSKRYGEHMAAAWLDVARYADTHGFNNDSSRSMWRWRDWVIDAFNGNLAYDRFVTMQLAGDLLPDADLESRIATGFNRNHVINSEGGIIDEEYRVEYVADRVRTVSTAWLGLTMECARCHDHKYDNVSQKDYYRMFAFFNQVPEVGEAGRLRNAAPVMRAPTREQQDKLAKLDEALARATAELPEIRPEGDFTPPPVEADKERMDLVETLESPTKDQTGHATQWKPGAGPAHTFAAWVRWQGEEGVIFSSINYGGEPSAQGYARGVELRVLSDGRLDFRASERWPGYANELRSSAKLQTGRWHFVALVNEGGSKNEAMRLYVDDREEEMELVLDGLSGGARAGAVVLGKARGGTPDEWNGTIAMASSWPKALKPEDLGKHLDSTLKSDSPWTRDRSDLVTRRQALASQTEYRSAWSRLESLRAEKFALQRSLPNTMVMTELDEPRPTYLLERGTYDAHGEQVEAGALEDLLLAWPQGAPRNRLGLARWLTDPQHPLTARVVVNRFWQQVFGTGLVKTAEDLGVQGEYPSHPELLDWLARDFIESGWDVKRLMKSLVLSSTYRQDSAQKSGMTRLDPENRLLARGPRVRLDAECIRDHALNTSGLLVEKVGGPSVRPFQPADYYKGMVVGANYPSTTWTDGTGDELFRRSLYTFWKRTVPHPVTTNFDMPDREFCVATRSRTNTPLQALTLMNEKGMLYAAAALGARIRSHSPEDTKTALAYGFELTTGREPTAEEARVLRQEWDTSLADWQSDPEAAKAFLSDCGVAQPTDPPTEAAYTLIGNLLLNLDETITKH</sequence>
<feature type="domain" description="DUF1549" evidence="2">
    <location>
        <begin position="146"/>
        <end position="352"/>
    </location>
</feature>
<evidence type="ECO:0000259" key="3">
    <source>
        <dbReference type="Pfam" id="PF07587"/>
    </source>
</evidence>
<evidence type="ECO:0000259" key="4">
    <source>
        <dbReference type="Pfam" id="PF07635"/>
    </source>
</evidence>
<evidence type="ECO:0000259" key="2">
    <source>
        <dbReference type="Pfam" id="PF07583"/>
    </source>
</evidence>
<dbReference type="RefSeq" id="WP_338687696.1">
    <property type="nucleotide sequence ID" value="NZ_AP024702.1"/>
</dbReference>
<organism evidence="5 6">
    <name type="scientific">Haloferula helveola</name>
    <dbReference type="NCBI Taxonomy" id="490095"/>
    <lineage>
        <taxon>Bacteria</taxon>
        <taxon>Pseudomonadati</taxon>
        <taxon>Verrucomicrobiota</taxon>
        <taxon>Verrucomicrobiia</taxon>
        <taxon>Verrucomicrobiales</taxon>
        <taxon>Verrucomicrobiaceae</taxon>
        <taxon>Haloferula</taxon>
    </lineage>
</organism>
<dbReference type="InterPro" id="IPR013320">
    <property type="entry name" value="ConA-like_dom_sf"/>
</dbReference>
<dbReference type="Pfam" id="PF13385">
    <property type="entry name" value="Laminin_G_3"/>
    <property type="match status" value="1"/>
</dbReference>
<feature type="domain" description="DUF1553" evidence="3">
    <location>
        <begin position="691"/>
        <end position="951"/>
    </location>
</feature>
<keyword evidence="6" id="KW-1185">Reference proteome</keyword>
<dbReference type="Gene3D" id="2.60.120.200">
    <property type="match status" value="1"/>
</dbReference>
<dbReference type="InterPro" id="IPR036909">
    <property type="entry name" value="Cyt_c-like_dom_sf"/>
</dbReference>
<reference evidence="5 6" key="1">
    <citation type="submission" date="2021-06" db="EMBL/GenBank/DDBJ databases">
        <title>Complete genome of Haloferula helveola possessing various polysaccharide degrading enzymes.</title>
        <authorList>
            <person name="Takami H."/>
            <person name="Huang C."/>
            <person name="Hamasaki K."/>
        </authorList>
    </citation>
    <scope>NUCLEOTIDE SEQUENCE [LARGE SCALE GENOMIC DNA]</scope>
    <source>
        <strain evidence="5 6">CN-1</strain>
    </source>
</reference>
<dbReference type="Proteomes" id="UP001374893">
    <property type="component" value="Chromosome"/>
</dbReference>
<accession>A0ABM7R6R7</accession>
<dbReference type="Pfam" id="PF07587">
    <property type="entry name" value="PSD1"/>
    <property type="match status" value="1"/>
</dbReference>
<evidence type="ECO:0008006" key="7">
    <source>
        <dbReference type="Google" id="ProtNLM"/>
    </source>
</evidence>
<feature type="domain" description="Cytochrome C Planctomycete-type" evidence="4">
    <location>
        <begin position="36"/>
        <end position="97"/>
    </location>
</feature>
<dbReference type="InterPro" id="IPR011444">
    <property type="entry name" value="DUF1549"/>
</dbReference>
<dbReference type="InterPro" id="IPR022655">
    <property type="entry name" value="DUF1553"/>
</dbReference>
<evidence type="ECO:0000313" key="5">
    <source>
        <dbReference type="EMBL" id="BCX46256.1"/>
    </source>
</evidence>
<dbReference type="Pfam" id="PF07583">
    <property type="entry name" value="PSCyt2"/>
    <property type="match status" value="1"/>
</dbReference>
<feature type="region of interest" description="Disordered" evidence="1">
    <location>
        <begin position="42"/>
        <end position="72"/>
    </location>
</feature>
<dbReference type="Pfam" id="PF07635">
    <property type="entry name" value="PSCyt1"/>
    <property type="match status" value="1"/>
</dbReference>
<gene>
    <name evidence="5" type="ORF">HAHE_01640</name>
</gene>
<proteinExistence type="predicted"/>
<evidence type="ECO:0000313" key="6">
    <source>
        <dbReference type="Proteomes" id="UP001374893"/>
    </source>
</evidence>
<dbReference type="PANTHER" id="PTHR35889">
    <property type="entry name" value="CYCLOINULO-OLIGOSACCHARIDE FRUCTANOTRANSFERASE-RELATED"/>
    <property type="match status" value="1"/>
</dbReference>
<feature type="compositionally biased region" description="Basic and acidic residues" evidence="1">
    <location>
        <begin position="42"/>
        <end position="59"/>
    </location>
</feature>
<protein>
    <recommendedName>
        <fullName evidence="7">Planctomycete cytochrome C</fullName>
    </recommendedName>
</protein>